<dbReference type="GeneID" id="75220570"/>
<comment type="caution">
    <text evidence="5">The sequence shown here is derived from an EMBL/GenBank/DDBJ whole genome shotgun (WGS) entry which is preliminary data.</text>
</comment>
<dbReference type="PANTHER" id="PTHR37302">
    <property type="entry name" value="SLR1116 PROTEIN"/>
    <property type="match status" value="1"/>
</dbReference>
<gene>
    <name evidence="4" type="ORF">CO662_04205</name>
    <name evidence="5" type="ORF">EEQ99_10405</name>
</gene>
<evidence type="ECO:0000256" key="1">
    <source>
        <dbReference type="ARBA" id="ARBA00008635"/>
    </source>
</evidence>
<proteinExistence type="inferred from homology"/>
<evidence type="ECO:0000256" key="2">
    <source>
        <dbReference type="ARBA" id="ARBA00022723"/>
    </source>
</evidence>
<dbReference type="RefSeq" id="WP_063475084.1">
    <property type="nucleotide sequence ID" value="NZ_BMFI01000001.1"/>
</dbReference>
<reference evidence="5" key="3">
    <citation type="submission" date="2018-11" db="EMBL/GenBank/DDBJ databases">
        <authorList>
            <person name="Huo Y."/>
        </authorList>
    </citation>
    <scope>NUCLEOTIDE SEQUENCE</scope>
    <source>
        <strain evidence="5">CCBAU 23252</strain>
    </source>
</reference>
<dbReference type="EMBL" id="NWSL01000001">
    <property type="protein sequence ID" value="PDS54025.1"/>
    <property type="molecule type" value="Genomic_DNA"/>
</dbReference>
<protein>
    <submittedName>
        <fullName evidence="5">Damage-inducible protein DinB</fullName>
    </submittedName>
</protein>
<dbReference type="Gene3D" id="1.20.120.450">
    <property type="entry name" value="dinb family like domain"/>
    <property type="match status" value="1"/>
</dbReference>
<reference evidence="4 6" key="2">
    <citation type="submission" date="2017-09" db="EMBL/GenBank/DDBJ databases">
        <title>Comparative genomics of rhizobia isolated from Phaseolus vulgaris in China.</title>
        <authorList>
            <person name="Tong W."/>
        </authorList>
    </citation>
    <scope>NUCLEOTIDE SEQUENCE [LARGE SCALE GENOMIC DNA]</scope>
    <source>
        <strain evidence="4 6">Y27</strain>
    </source>
</reference>
<name>A0A3S0T092_9HYPH</name>
<feature type="binding site" evidence="3">
    <location>
        <position position="134"/>
    </location>
    <ligand>
        <name>a divalent metal cation</name>
        <dbReference type="ChEBI" id="CHEBI:60240"/>
    </ligand>
</feature>
<keyword evidence="6" id="KW-1185">Reference proteome</keyword>
<organism evidence="5 7">
    <name type="scientific">Rhizobium anhuiense</name>
    <dbReference type="NCBI Taxonomy" id="1184720"/>
    <lineage>
        <taxon>Bacteria</taxon>
        <taxon>Pseudomonadati</taxon>
        <taxon>Pseudomonadota</taxon>
        <taxon>Alphaproteobacteria</taxon>
        <taxon>Hyphomicrobiales</taxon>
        <taxon>Rhizobiaceae</taxon>
        <taxon>Rhizobium/Agrobacterium group</taxon>
        <taxon>Rhizobium</taxon>
    </lineage>
</organism>
<evidence type="ECO:0000313" key="5">
    <source>
        <dbReference type="EMBL" id="RUM03570.1"/>
    </source>
</evidence>
<evidence type="ECO:0000313" key="4">
    <source>
        <dbReference type="EMBL" id="PDS54025.1"/>
    </source>
</evidence>
<dbReference type="GO" id="GO:0046872">
    <property type="term" value="F:metal ion binding"/>
    <property type="evidence" value="ECO:0007669"/>
    <property type="project" value="UniProtKB-KW"/>
</dbReference>
<keyword evidence="2 3" id="KW-0479">Metal-binding</keyword>
<evidence type="ECO:0000313" key="7">
    <source>
        <dbReference type="Proteomes" id="UP000273611"/>
    </source>
</evidence>
<reference evidence="5 7" key="1">
    <citation type="journal article" date="2015" name="Int. J. Syst. Evol. Microbiol.">
        <title>Rhizobium anhuiense sp. nov., isolated from effective nodules of Vicia faba and Pisum sativum.</title>
        <authorList>
            <person name="Zhang Y.J."/>
            <person name="Zheng W.T."/>
            <person name="Everall I."/>
            <person name="Young J.P."/>
            <person name="Zhang X.X."/>
            <person name="Tian C.F."/>
            <person name="Sui X.H."/>
            <person name="Wang E.T."/>
            <person name="Chen W.X."/>
        </authorList>
    </citation>
    <scope>NUCLEOTIDE SEQUENCE [LARGE SCALE GENOMIC DNA]</scope>
    <source>
        <strain evidence="5 7">CCBAU 23252</strain>
    </source>
</reference>
<feature type="binding site" evidence="3">
    <location>
        <position position="130"/>
    </location>
    <ligand>
        <name>a divalent metal cation</name>
        <dbReference type="ChEBI" id="CHEBI:60240"/>
    </ligand>
</feature>
<dbReference type="PANTHER" id="PTHR37302:SF1">
    <property type="entry name" value="PROTEIN DINB"/>
    <property type="match status" value="1"/>
</dbReference>
<dbReference type="InterPro" id="IPR007837">
    <property type="entry name" value="DinB"/>
</dbReference>
<dbReference type="SUPFAM" id="SSF109854">
    <property type="entry name" value="DinB/YfiT-like putative metalloenzymes"/>
    <property type="match status" value="1"/>
</dbReference>
<accession>A0A3S0T092</accession>
<dbReference type="AlphaFoldDB" id="A0A3S0T092"/>
<feature type="binding site" evidence="3">
    <location>
        <position position="46"/>
    </location>
    <ligand>
        <name>a divalent metal cation</name>
        <dbReference type="ChEBI" id="CHEBI:60240"/>
    </ligand>
</feature>
<dbReference type="Proteomes" id="UP000219972">
    <property type="component" value="Unassembled WGS sequence"/>
</dbReference>
<dbReference type="Proteomes" id="UP000273611">
    <property type="component" value="Unassembled WGS sequence"/>
</dbReference>
<evidence type="ECO:0000256" key="3">
    <source>
        <dbReference type="PIRSR" id="PIRSR607837-1"/>
    </source>
</evidence>
<dbReference type="Pfam" id="PF05163">
    <property type="entry name" value="DinB"/>
    <property type="match status" value="1"/>
</dbReference>
<evidence type="ECO:0000313" key="6">
    <source>
        <dbReference type="Proteomes" id="UP000219972"/>
    </source>
</evidence>
<dbReference type="InterPro" id="IPR034660">
    <property type="entry name" value="DinB/YfiT-like"/>
</dbReference>
<sequence length="167" mass="18798">MSAQTLLNSLFQYKASVDDELLDALNALEADAPSDAFRSALRVLNHAHLVDRIFVANLQGLGHTYAASWSSETPPLAQLSADIRDTDRWYIDYTSRISLQEMEEVVDFTFTDGGRGRMSREEMLAHVVTHGGYHRGEVGRLLPDIESTAMRDVFTGYLHRTDPARRQ</sequence>
<comment type="similarity">
    <text evidence="1">Belongs to the DinB family.</text>
</comment>
<dbReference type="EMBL" id="RIBW01000002">
    <property type="protein sequence ID" value="RUM03570.1"/>
    <property type="molecule type" value="Genomic_DNA"/>
</dbReference>